<dbReference type="Gene3D" id="2.40.50.40">
    <property type="match status" value="2"/>
</dbReference>
<keyword evidence="2" id="KW-0472">Membrane</keyword>
<gene>
    <name evidence="5" type="primary">ccl34a.3</name>
    <name evidence="5" type="ORF">DAT39_015388</name>
</gene>
<keyword evidence="2" id="KW-0812">Transmembrane</keyword>
<proteinExistence type="predicted"/>
<keyword evidence="3" id="KW-0732">Signal</keyword>
<name>A0A8J4UBE3_CLAMG</name>
<keyword evidence="2" id="KW-1133">Transmembrane helix</keyword>
<keyword evidence="1" id="KW-0202">Cytokine</keyword>
<organism evidence="5 6">
    <name type="scientific">Clarias magur</name>
    <name type="common">Asian catfish</name>
    <name type="synonym">Macropteronotus magur</name>
    <dbReference type="NCBI Taxonomy" id="1594786"/>
    <lineage>
        <taxon>Eukaryota</taxon>
        <taxon>Metazoa</taxon>
        <taxon>Chordata</taxon>
        <taxon>Craniata</taxon>
        <taxon>Vertebrata</taxon>
        <taxon>Euteleostomi</taxon>
        <taxon>Actinopterygii</taxon>
        <taxon>Neopterygii</taxon>
        <taxon>Teleostei</taxon>
        <taxon>Ostariophysi</taxon>
        <taxon>Siluriformes</taxon>
        <taxon>Clariidae</taxon>
        <taxon>Clarias</taxon>
    </lineage>
</organism>
<dbReference type="EMBL" id="QNUK01000351">
    <property type="protein sequence ID" value="KAF5894879.1"/>
    <property type="molecule type" value="Genomic_DNA"/>
</dbReference>
<dbReference type="SUPFAM" id="SSF54117">
    <property type="entry name" value="Interleukin 8-like chemokines"/>
    <property type="match status" value="2"/>
</dbReference>
<dbReference type="Pfam" id="PF00048">
    <property type="entry name" value="IL8"/>
    <property type="match status" value="2"/>
</dbReference>
<comment type="caution">
    <text evidence="5">The sequence shown here is derived from an EMBL/GenBank/DDBJ whole genome shotgun (WGS) entry which is preliminary data.</text>
</comment>
<evidence type="ECO:0000313" key="5">
    <source>
        <dbReference type="EMBL" id="KAF5894879.1"/>
    </source>
</evidence>
<feature type="chain" id="PRO_5035171357" evidence="3">
    <location>
        <begin position="25"/>
        <end position="260"/>
    </location>
</feature>
<dbReference type="Proteomes" id="UP000727407">
    <property type="component" value="Unassembled WGS sequence"/>
</dbReference>
<dbReference type="PANTHER" id="PTHR12015:SF165">
    <property type="entry name" value="CHEMOKINE (C-C MOTIF) LIGAND 34A, DUPLICATE 4-RELATED"/>
    <property type="match status" value="1"/>
</dbReference>
<dbReference type="GO" id="GO:0008009">
    <property type="term" value="F:chemokine activity"/>
    <property type="evidence" value="ECO:0007669"/>
    <property type="project" value="InterPro"/>
</dbReference>
<feature type="domain" description="Chemokine interleukin-8-like" evidence="4">
    <location>
        <begin position="30"/>
        <end position="84"/>
    </location>
</feature>
<evidence type="ECO:0000259" key="4">
    <source>
        <dbReference type="Pfam" id="PF00048"/>
    </source>
</evidence>
<dbReference type="AlphaFoldDB" id="A0A8J4UBE3"/>
<evidence type="ECO:0000256" key="3">
    <source>
        <dbReference type="SAM" id="SignalP"/>
    </source>
</evidence>
<sequence length="260" mass="29988">MHFSQKMRSLVVIAFFACMTLTLAQEKESVCCREVSSKKITVPITGFRVQPERLPCVKAVIFYTSEGAVCSHWRESWVKAKVTELRKLQARDSSSTTFAHLFSSAIEHNTRRKLRNNCNLHFSQKMRGLVVIAFFACMALTLAGFRLQLQRGPCVKAVIFYTSEGAVCSHWKESWVKEKVTELRKLQARDSALAHDLREAEKQLQHAFQPEDERPRCHRLLCLHDSYSSTFYTSEGAVCSHWKESWVKEKVTELRKLQAR</sequence>
<dbReference type="PANTHER" id="PTHR12015">
    <property type="entry name" value="SMALL INDUCIBLE CYTOKINE A"/>
    <property type="match status" value="1"/>
</dbReference>
<feature type="transmembrane region" description="Helical" evidence="2">
    <location>
        <begin position="126"/>
        <end position="147"/>
    </location>
</feature>
<dbReference type="GO" id="GO:0006955">
    <property type="term" value="P:immune response"/>
    <property type="evidence" value="ECO:0007669"/>
    <property type="project" value="InterPro"/>
</dbReference>
<accession>A0A8J4UBE3</accession>
<feature type="non-terminal residue" evidence="5">
    <location>
        <position position="1"/>
    </location>
</feature>
<evidence type="ECO:0000256" key="2">
    <source>
        <dbReference type="SAM" id="Phobius"/>
    </source>
</evidence>
<dbReference type="GO" id="GO:0005615">
    <property type="term" value="C:extracellular space"/>
    <property type="evidence" value="ECO:0007669"/>
    <property type="project" value="UniProtKB-KW"/>
</dbReference>
<protein>
    <submittedName>
        <fullName evidence="5">CC chemokine</fullName>
    </submittedName>
</protein>
<evidence type="ECO:0000313" key="6">
    <source>
        <dbReference type="Proteomes" id="UP000727407"/>
    </source>
</evidence>
<keyword evidence="6" id="KW-1185">Reference proteome</keyword>
<feature type="domain" description="Chemokine interleukin-8-like" evidence="4">
    <location>
        <begin position="143"/>
        <end position="182"/>
    </location>
</feature>
<reference evidence="5" key="1">
    <citation type="submission" date="2020-07" db="EMBL/GenBank/DDBJ databases">
        <title>Clarias magur genome sequencing, assembly and annotation.</title>
        <authorList>
            <person name="Kushwaha B."/>
            <person name="Kumar R."/>
            <person name="Das P."/>
            <person name="Joshi C.G."/>
            <person name="Kumar D."/>
            <person name="Nagpure N.S."/>
            <person name="Pandey M."/>
            <person name="Agarwal S."/>
            <person name="Srivastava S."/>
            <person name="Singh M."/>
            <person name="Sahoo L."/>
            <person name="Jayasankar P."/>
            <person name="Meher P.K."/>
            <person name="Koringa P.G."/>
            <person name="Iquebal M.A."/>
            <person name="Das S.P."/>
            <person name="Bit A."/>
            <person name="Patnaik S."/>
            <person name="Patel N."/>
            <person name="Shah T.M."/>
            <person name="Hinsu A."/>
            <person name="Jena J.K."/>
        </authorList>
    </citation>
    <scope>NUCLEOTIDE SEQUENCE</scope>
    <source>
        <strain evidence="5">CIFAMagur01</strain>
        <tissue evidence="5">Testis</tissue>
    </source>
</reference>
<dbReference type="OrthoDB" id="8457630at2759"/>
<dbReference type="InterPro" id="IPR039809">
    <property type="entry name" value="Chemokine_b/g/d"/>
</dbReference>
<dbReference type="InterPro" id="IPR001811">
    <property type="entry name" value="Chemokine_IL8-like_dom"/>
</dbReference>
<evidence type="ECO:0000256" key="1">
    <source>
        <dbReference type="ARBA" id="ARBA00022514"/>
    </source>
</evidence>
<feature type="signal peptide" evidence="3">
    <location>
        <begin position="1"/>
        <end position="24"/>
    </location>
</feature>
<dbReference type="InterPro" id="IPR036048">
    <property type="entry name" value="Interleukin_8-like_sf"/>
</dbReference>